<protein>
    <submittedName>
        <fullName evidence="1">Secreted protein</fullName>
    </submittedName>
</protein>
<comment type="caution">
    <text evidence="1">The sequence shown here is derived from an EMBL/GenBank/DDBJ whole genome shotgun (WGS) entry which is preliminary data.</text>
</comment>
<reference evidence="1" key="1">
    <citation type="journal article" date="2012" name="PLoS ONE">
        <title>Gene sets for utilization of primary and secondary nutrition supplies in the distal gut of endangered iberian lynx.</title>
        <authorList>
            <person name="Alcaide M."/>
            <person name="Messina E."/>
            <person name="Richter M."/>
            <person name="Bargiela R."/>
            <person name="Peplies J."/>
            <person name="Huws S.A."/>
            <person name="Newbold C.J."/>
            <person name="Golyshin P.N."/>
            <person name="Simon M.A."/>
            <person name="Lopez G."/>
            <person name="Yakimov M.M."/>
            <person name="Ferrer M."/>
        </authorList>
    </citation>
    <scope>NUCLEOTIDE SEQUENCE</scope>
</reference>
<gene>
    <name evidence="1" type="ORF">EVA_16606</name>
</gene>
<dbReference type="AlphaFoldDB" id="J9FLH6"/>
<sequence length="36" mass="3868">MRCLTVTGLSVTSIMARTQAATVFGSNIRQAPKLPF</sequence>
<proteinExistence type="predicted"/>
<accession>J9FLH6</accession>
<organism evidence="1">
    <name type="scientific">gut metagenome</name>
    <dbReference type="NCBI Taxonomy" id="749906"/>
    <lineage>
        <taxon>unclassified sequences</taxon>
        <taxon>metagenomes</taxon>
        <taxon>organismal metagenomes</taxon>
    </lineage>
</organism>
<evidence type="ECO:0000313" key="1">
    <source>
        <dbReference type="EMBL" id="EJW95288.1"/>
    </source>
</evidence>
<name>J9FLH6_9ZZZZ</name>
<dbReference type="EMBL" id="AMCI01005899">
    <property type="protein sequence ID" value="EJW95288.1"/>
    <property type="molecule type" value="Genomic_DNA"/>
</dbReference>